<evidence type="ECO:0000313" key="2">
    <source>
        <dbReference type="EMBL" id="CEP12312.1"/>
    </source>
</evidence>
<feature type="compositionally biased region" description="Pro residues" evidence="1">
    <location>
        <begin position="120"/>
        <end position="131"/>
    </location>
</feature>
<feature type="region of interest" description="Disordered" evidence="1">
    <location>
        <begin position="163"/>
        <end position="202"/>
    </location>
</feature>
<accession>A0A0B7N4I4</accession>
<organism evidence="2 3">
    <name type="scientific">Parasitella parasitica</name>
    <dbReference type="NCBI Taxonomy" id="35722"/>
    <lineage>
        <taxon>Eukaryota</taxon>
        <taxon>Fungi</taxon>
        <taxon>Fungi incertae sedis</taxon>
        <taxon>Mucoromycota</taxon>
        <taxon>Mucoromycotina</taxon>
        <taxon>Mucoromycetes</taxon>
        <taxon>Mucorales</taxon>
        <taxon>Mucorineae</taxon>
        <taxon>Mucoraceae</taxon>
        <taxon>Parasitella</taxon>
    </lineage>
</organism>
<evidence type="ECO:0000256" key="1">
    <source>
        <dbReference type="SAM" id="MobiDB-lite"/>
    </source>
</evidence>
<feature type="compositionally biased region" description="Low complexity" evidence="1">
    <location>
        <begin position="164"/>
        <end position="176"/>
    </location>
</feature>
<dbReference type="EMBL" id="LN727601">
    <property type="protein sequence ID" value="CEP12312.1"/>
    <property type="molecule type" value="Genomic_DNA"/>
</dbReference>
<dbReference type="Proteomes" id="UP000054107">
    <property type="component" value="Unassembled WGS sequence"/>
</dbReference>
<evidence type="ECO:0000313" key="3">
    <source>
        <dbReference type="Proteomes" id="UP000054107"/>
    </source>
</evidence>
<proteinExistence type="predicted"/>
<protein>
    <submittedName>
        <fullName evidence="2">Uncharacterized protein</fullName>
    </submittedName>
</protein>
<reference evidence="2 3" key="1">
    <citation type="submission" date="2014-09" db="EMBL/GenBank/DDBJ databases">
        <authorList>
            <person name="Ellenberger Sabrina"/>
        </authorList>
    </citation>
    <scope>NUCLEOTIDE SEQUENCE [LARGE SCALE GENOMIC DNA]</scope>
    <source>
        <strain evidence="2 3">CBS 412.66</strain>
    </source>
</reference>
<dbReference type="AlphaFoldDB" id="A0A0B7N4I4"/>
<gene>
    <name evidence="2" type="primary">PARPA_06246.1 scaffold 21360</name>
</gene>
<feature type="region of interest" description="Disordered" evidence="1">
    <location>
        <begin position="109"/>
        <end position="148"/>
    </location>
</feature>
<keyword evidence="3" id="KW-1185">Reference proteome</keyword>
<name>A0A0B7N4I4_9FUNG</name>
<sequence length="223" mass="23876">MLTADMFLRALQRANIRQITGANLAITALGSLTASRTFAPRRNRVASVRSARVAMHVTAIIRVSAFTNPSPLILALSNIQPGQPIQETGAQTINTGINIDLQTGARTTFTGPAQQHAPPSETPEPMPPVSPEPLFDSQTSVGSAASDRKIRSPLSNVCLRSPLVAASSTSPGPSTRRSVRKRSHAQTESNPERDIIHDPQPNPTPLLLPLLLLLLLLELLEGQ</sequence>